<gene>
    <name evidence="1" type="ORF">M9458_046011</name>
</gene>
<feature type="non-terminal residue" evidence="1">
    <location>
        <position position="54"/>
    </location>
</feature>
<dbReference type="AlphaFoldDB" id="A0ABD0N9F0"/>
<protein>
    <submittedName>
        <fullName evidence="1">Uncharacterized protein</fullName>
    </submittedName>
</protein>
<proteinExistence type="predicted"/>
<reference evidence="1 2" key="1">
    <citation type="submission" date="2024-05" db="EMBL/GenBank/DDBJ databases">
        <title>Genome sequencing and assembly of Indian major carp, Cirrhinus mrigala (Hamilton, 1822).</title>
        <authorList>
            <person name="Mohindra V."/>
            <person name="Chowdhury L.M."/>
            <person name="Lal K."/>
            <person name="Jena J.K."/>
        </authorList>
    </citation>
    <scope>NUCLEOTIDE SEQUENCE [LARGE SCALE GENOMIC DNA]</scope>
    <source>
        <strain evidence="1">CM1030</strain>
        <tissue evidence="1">Blood</tissue>
    </source>
</reference>
<accession>A0ABD0N9F0</accession>
<comment type="caution">
    <text evidence="1">The sequence shown here is derived from an EMBL/GenBank/DDBJ whole genome shotgun (WGS) entry which is preliminary data.</text>
</comment>
<name>A0ABD0N9F0_CIRMR</name>
<evidence type="ECO:0000313" key="1">
    <source>
        <dbReference type="EMBL" id="KAL0157935.1"/>
    </source>
</evidence>
<sequence>DGPPWHSLLSVCLPWLPWDWHPCFNLLSFKYSCARWLGWQWERYAEMLSYTSYP</sequence>
<evidence type="ECO:0000313" key="2">
    <source>
        <dbReference type="Proteomes" id="UP001529510"/>
    </source>
</evidence>
<feature type="non-terminal residue" evidence="1">
    <location>
        <position position="1"/>
    </location>
</feature>
<organism evidence="1 2">
    <name type="scientific">Cirrhinus mrigala</name>
    <name type="common">Mrigala</name>
    <dbReference type="NCBI Taxonomy" id="683832"/>
    <lineage>
        <taxon>Eukaryota</taxon>
        <taxon>Metazoa</taxon>
        <taxon>Chordata</taxon>
        <taxon>Craniata</taxon>
        <taxon>Vertebrata</taxon>
        <taxon>Euteleostomi</taxon>
        <taxon>Actinopterygii</taxon>
        <taxon>Neopterygii</taxon>
        <taxon>Teleostei</taxon>
        <taxon>Ostariophysi</taxon>
        <taxon>Cypriniformes</taxon>
        <taxon>Cyprinidae</taxon>
        <taxon>Labeoninae</taxon>
        <taxon>Labeonini</taxon>
        <taxon>Cirrhinus</taxon>
    </lineage>
</organism>
<keyword evidence="2" id="KW-1185">Reference proteome</keyword>
<dbReference type="EMBL" id="JAMKFB020000023">
    <property type="protein sequence ID" value="KAL0157935.1"/>
    <property type="molecule type" value="Genomic_DNA"/>
</dbReference>
<dbReference type="Proteomes" id="UP001529510">
    <property type="component" value="Unassembled WGS sequence"/>
</dbReference>